<evidence type="ECO:0000256" key="3">
    <source>
        <dbReference type="SAM" id="Coils"/>
    </source>
</evidence>
<comment type="function">
    <text evidence="2">Participates actively in the response to hyperosmotic and heat shock by preventing the aggregation of stress-denatured proteins, in association with DnaK and GrpE. It is the nucleotide exchange factor for DnaK and may function as a thermosensor. Unfolded proteins bind initially to DnaJ; upon interaction with the DnaJ-bound protein, DnaK hydrolyzes its bound ATP, resulting in the formation of a stable complex. GrpE releases ADP from DnaK; ATP binding to DnaK triggers the release of the substrate protein, thus completing the reaction cycle. Several rounds of ATP-dependent interactions between DnaJ, DnaK and GrpE are required for fully efficient folding.</text>
</comment>
<organism evidence="4 5">
    <name type="scientific">Drouetiella hepatica Uher 2000/2452</name>
    <dbReference type="NCBI Taxonomy" id="904376"/>
    <lineage>
        <taxon>Bacteria</taxon>
        <taxon>Bacillati</taxon>
        <taxon>Cyanobacteriota</taxon>
        <taxon>Cyanophyceae</taxon>
        <taxon>Oculatellales</taxon>
        <taxon>Oculatellaceae</taxon>
        <taxon>Drouetiella</taxon>
    </lineage>
</organism>
<keyword evidence="3" id="KW-0175">Coiled coil</keyword>
<dbReference type="InterPro" id="IPR009012">
    <property type="entry name" value="GrpE_head"/>
</dbReference>
<dbReference type="SUPFAM" id="SSF51064">
    <property type="entry name" value="Head domain of nucleotide exchange factor GrpE"/>
    <property type="match status" value="1"/>
</dbReference>
<comment type="caution">
    <text evidence="4">The sequence shown here is derived from an EMBL/GenBank/DDBJ whole genome shotgun (WGS) entry which is preliminary data.</text>
</comment>
<dbReference type="GO" id="GO:0042803">
    <property type="term" value="F:protein homodimerization activity"/>
    <property type="evidence" value="ECO:0007669"/>
    <property type="project" value="InterPro"/>
</dbReference>
<dbReference type="Pfam" id="PF01025">
    <property type="entry name" value="GrpE"/>
    <property type="match status" value="1"/>
</dbReference>
<dbReference type="PANTHER" id="PTHR21237:SF23">
    <property type="entry name" value="GRPE PROTEIN HOMOLOG, MITOCHONDRIAL"/>
    <property type="match status" value="1"/>
</dbReference>
<evidence type="ECO:0000256" key="2">
    <source>
        <dbReference type="RuleBase" id="RU000639"/>
    </source>
</evidence>
<dbReference type="AlphaFoldDB" id="A0A951QC21"/>
<gene>
    <name evidence="4" type="primary">grpE</name>
    <name evidence="4" type="ORF">KME15_07955</name>
</gene>
<proteinExistence type="predicted"/>
<dbReference type="EMBL" id="JAHHHD010000006">
    <property type="protein sequence ID" value="MBW4658593.1"/>
    <property type="molecule type" value="Genomic_DNA"/>
</dbReference>
<accession>A0A951QC21</accession>
<dbReference type="GO" id="GO:0006457">
    <property type="term" value="P:protein folding"/>
    <property type="evidence" value="ECO:0007669"/>
    <property type="project" value="InterPro"/>
</dbReference>
<reference evidence="4" key="1">
    <citation type="submission" date="2021-05" db="EMBL/GenBank/DDBJ databases">
        <authorList>
            <person name="Pietrasiak N."/>
            <person name="Ward R."/>
            <person name="Stajich J.E."/>
            <person name="Kurbessoian T."/>
        </authorList>
    </citation>
    <scope>NUCLEOTIDE SEQUENCE</scope>
    <source>
        <strain evidence="4">UHER 2000/2452</strain>
    </source>
</reference>
<dbReference type="Gene3D" id="2.30.22.10">
    <property type="entry name" value="Head domain of nucleotide exchange factor GrpE"/>
    <property type="match status" value="1"/>
</dbReference>
<protein>
    <recommendedName>
        <fullName evidence="2">Protein GrpE</fullName>
    </recommendedName>
</protein>
<name>A0A951QC21_9CYAN</name>
<dbReference type="GO" id="GO:0051082">
    <property type="term" value="F:unfolded protein binding"/>
    <property type="evidence" value="ECO:0007669"/>
    <property type="project" value="TreeGrafter"/>
</dbReference>
<dbReference type="InterPro" id="IPR000740">
    <property type="entry name" value="GrpE"/>
</dbReference>
<dbReference type="PROSITE" id="PS01071">
    <property type="entry name" value="GRPE"/>
    <property type="match status" value="1"/>
</dbReference>
<keyword evidence="2" id="KW-0346">Stress response</keyword>
<dbReference type="Proteomes" id="UP000757435">
    <property type="component" value="Unassembled WGS sequence"/>
</dbReference>
<reference evidence="4" key="2">
    <citation type="journal article" date="2022" name="Microbiol. Resour. Announc.">
        <title>Metagenome Sequencing to Explore Phylogenomics of Terrestrial Cyanobacteria.</title>
        <authorList>
            <person name="Ward R.D."/>
            <person name="Stajich J.E."/>
            <person name="Johansen J.R."/>
            <person name="Huntemann M."/>
            <person name="Clum A."/>
            <person name="Foster B."/>
            <person name="Foster B."/>
            <person name="Roux S."/>
            <person name="Palaniappan K."/>
            <person name="Varghese N."/>
            <person name="Mukherjee S."/>
            <person name="Reddy T.B.K."/>
            <person name="Daum C."/>
            <person name="Copeland A."/>
            <person name="Chen I.A."/>
            <person name="Ivanova N.N."/>
            <person name="Kyrpides N.C."/>
            <person name="Shapiro N."/>
            <person name="Eloe-Fadrosh E.A."/>
            <person name="Pietrasiak N."/>
        </authorList>
    </citation>
    <scope>NUCLEOTIDE SEQUENCE</scope>
    <source>
        <strain evidence="4">UHER 2000/2452</strain>
    </source>
</reference>
<feature type="coiled-coil region" evidence="3">
    <location>
        <begin position="70"/>
        <end position="97"/>
    </location>
</feature>
<keyword evidence="1 2" id="KW-0143">Chaperone</keyword>
<evidence type="ECO:0000313" key="5">
    <source>
        <dbReference type="Proteomes" id="UP000757435"/>
    </source>
</evidence>
<dbReference type="GO" id="GO:0000774">
    <property type="term" value="F:adenyl-nucleotide exchange factor activity"/>
    <property type="evidence" value="ECO:0007669"/>
    <property type="project" value="InterPro"/>
</dbReference>
<evidence type="ECO:0000256" key="1">
    <source>
        <dbReference type="ARBA" id="ARBA00023186"/>
    </source>
</evidence>
<sequence>MMDRQTLADKFDKFFDLLQTEPPAPDYLGEAPEAIASFDPALFDPYQMVAEWIALRHEVKQQGKLLQSSQNTLQQSLEGLQAERIDQQQRLKQTQALAEAESKTLWRDLLAIVDALDQANAHWETQIAAQTLLVQKDVVPAQTPQPFWQVWLQKLIQPERPEWNQPSDRTTADSLLDILVSNQQGVALIRRSLLDLLRQRQVIPIEAQGQPFNPQIMYAVGRQESLSPENTVIQEVVRGYLWKDQVLREAQVIVAVKKA</sequence>
<dbReference type="GO" id="GO:0051087">
    <property type="term" value="F:protein-folding chaperone binding"/>
    <property type="evidence" value="ECO:0007669"/>
    <property type="project" value="InterPro"/>
</dbReference>
<evidence type="ECO:0000313" key="4">
    <source>
        <dbReference type="EMBL" id="MBW4658593.1"/>
    </source>
</evidence>
<dbReference type="PANTHER" id="PTHR21237">
    <property type="entry name" value="GRPE PROTEIN"/>
    <property type="match status" value="1"/>
</dbReference>